<gene>
    <name evidence="1" type="ORF">QF025_005120</name>
</gene>
<dbReference type="Gene3D" id="2.160.20.110">
    <property type="match status" value="1"/>
</dbReference>
<evidence type="ECO:0000313" key="1">
    <source>
        <dbReference type="EMBL" id="MDR6206400.1"/>
    </source>
</evidence>
<evidence type="ECO:0000313" key="2">
    <source>
        <dbReference type="Proteomes" id="UP001245184"/>
    </source>
</evidence>
<proteinExistence type="predicted"/>
<name>A0ABD5CPB5_9BURK</name>
<protein>
    <submittedName>
        <fullName evidence="1">Uncharacterized protein</fullName>
    </submittedName>
</protein>
<dbReference type="AlphaFoldDB" id="A0ABD5CPB5"/>
<dbReference type="Proteomes" id="UP001245184">
    <property type="component" value="Unassembled WGS sequence"/>
</dbReference>
<sequence length="265" mass="27124">MNGNYALGHDIDATGYAFKTLGFASKTAFTGQFDGMWHSVSNLHPDISFISDVAANAVVRDVSLLNASAGYSLPSGLFAGILAMSNHGKIMNTFTSGVIGPQSNFSTTSMGGLVGTNYGTIGRSGSSARVYHGSAGGGLVYDNQGTISQSYATGIVYAVASRGSSAGLVHDNSGTVSEAFATGGVYSTLRGGVCISCTGLGSDVYWNTETTGEAQSGGNLPASNGLTTAQMSDPKSFVGWNFGSDGAWAMPAGATHPVLRWQVEH</sequence>
<reference evidence="1 2" key="1">
    <citation type="submission" date="2023-08" db="EMBL/GenBank/DDBJ databases">
        <title>Genome sequencing of plant associated microbes to promote plant fitness in Sorghum bicolor and Oryza sativa.</title>
        <authorList>
            <person name="Coleman-Derr D."/>
        </authorList>
    </citation>
    <scope>NUCLEOTIDE SEQUENCE [LARGE SCALE GENOMIC DNA]</scope>
    <source>
        <strain evidence="1 2">SLBN-33</strain>
    </source>
</reference>
<dbReference type="EMBL" id="JAVIZN010000002">
    <property type="protein sequence ID" value="MDR6206400.1"/>
    <property type="molecule type" value="Genomic_DNA"/>
</dbReference>
<comment type="caution">
    <text evidence="1">The sequence shown here is derived from an EMBL/GenBank/DDBJ whole genome shotgun (WGS) entry which is preliminary data.</text>
</comment>
<accession>A0ABD5CPB5</accession>
<organism evidence="1 2">
    <name type="scientific">Paraburkholderia graminis</name>
    <dbReference type="NCBI Taxonomy" id="60548"/>
    <lineage>
        <taxon>Bacteria</taxon>
        <taxon>Pseudomonadati</taxon>
        <taxon>Pseudomonadota</taxon>
        <taxon>Betaproteobacteria</taxon>
        <taxon>Burkholderiales</taxon>
        <taxon>Burkholderiaceae</taxon>
        <taxon>Paraburkholderia</taxon>
    </lineage>
</organism>